<dbReference type="RefSeq" id="WP_183983349.1">
    <property type="nucleotide sequence ID" value="NZ_JACHHG010000001.1"/>
</dbReference>
<dbReference type="Proteomes" id="UP000569951">
    <property type="component" value="Unassembled WGS sequence"/>
</dbReference>
<dbReference type="GO" id="GO:0005975">
    <property type="term" value="P:carbohydrate metabolic process"/>
    <property type="evidence" value="ECO:0007669"/>
    <property type="project" value="InterPro"/>
</dbReference>
<dbReference type="Gene3D" id="3.20.20.370">
    <property type="entry name" value="Glycoside hydrolase/deacetylase"/>
    <property type="match status" value="1"/>
</dbReference>
<dbReference type="EMBL" id="JACHHG010000001">
    <property type="protein sequence ID" value="MBB6096656.1"/>
    <property type="molecule type" value="Genomic_DNA"/>
</dbReference>
<dbReference type="AlphaFoldDB" id="A0A841HUQ7"/>
<organism evidence="5 6">
    <name type="scientific">Deinobacterium chartae</name>
    <dbReference type="NCBI Taxonomy" id="521158"/>
    <lineage>
        <taxon>Bacteria</taxon>
        <taxon>Thermotogati</taxon>
        <taxon>Deinococcota</taxon>
        <taxon>Deinococci</taxon>
        <taxon>Deinococcales</taxon>
        <taxon>Deinococcaceae</taxon>
        <taxon>Deinobacterium</taxon>
    </lineage>
</organism>
<reference evidence="5 6" key="1">
    <citation type="submission" date="2020-08" db="EMBL/GenBank/DDBJ databases">
        <title>Genomic Encyclopedia of Type Strains, Phase IV (KMG-IV): sequencing the most valuable type-strain genomes for metagenomic binning, comparative biology and taxonomic classification.</title>
        <authorList>
            <person name="Goeker M."/>
        </authorList>
    </citation>
    <scope>NUCLEOTIDE SEQUENCE [LARGE SCALE GENOMIC DNA]</scope>
    <source>
        <strain evidence="5 6">DSM 21458</strain>
    </source>
</reference>
<dbReference type="InterPro" id="IPR011330">
    <property type="entry name" value="Glyco_hydro/deAcase_b/a-brl"/>
</dbReference>
<evidence type="ECO:0000313" key="6">
    <source>
        <dbReference type="Proteomes" id="UP000569951"/>
    </source>
</evidence>
<feature type="signal peptide" evidence="3">
    <location>
        <begin position="1"/>
        <end position="25"/>
    </location>
</feature>
<feature type="domain" description="NodB homology" evidence="4">
    <location>
        <begin position="35"/>
        <end position="249"/>
    </location>
</feature>
<accession>A0A841HUQ7</accession>
<evidence type="ECO:0000256" key="3">
    <source>
        <dbReference type="SAM" id="SignalP"/>
    </source>
</evidence>
<dbReference type="PANTHER" id="PTHR34216">
    <property type="match status" value="1"/>
</dbReference>
<gene>
    <name evidence="5" type="ORF">HNR42_000068</name>
</gene>
<evidence type="ECO:0000313" key="5">
    <source>
        <dbReference type="EMBL" id="MBB6096656.1"/>
    </source>
</evidence>
<dbReference type="GO" id="GO:0016810">
    <property type="term" value="F:hydrolase activity, acting on carbon-nitrogen (but not peptide) bonds"/>
    <property type="evidence" value="ECO:0007669"/>
    <property type="project" value="InterPro"/>
</dbReference>
<proteinExistence type="predicted"/>
<dbReference type="InterPro" id="IPR002509">
    <property type="entry name" value="NODB_dom"/>
</dbReference>
<dbReference type="PROSITE" id="PS51677">
    <property type="entry name" value="NODB"/>
    <property type="match status" value="1"/>
</dbReference>
<dbReference type="SUPFAM" id="SSF88713">
    <property type="entry name" value="Glycoside hydrolase/deacetylase"/>
    <property type="match status" value="1"/>
</dbReference>
<keyword evidence="6" id="KW-1185">Reference proteome</keyword>
<sequence>MRKQSGYGWLLMSLLVTYGSTPAAAQTQNCSPPGPLLTLVTDDGSLEDYTRLYPLLREKGVPAVAAIITDFVDNPAAPPPARMNSAQILELSRAGWEIASHTRSHHLLTRLDDVTLEAELRGSRRELEHLGLKVTTVVYPEGEDNPRVQAAARRHYQAALDVDGEVNTWPPREAWRLSRVSLGSWTRPGKSGEPGDTLDFYKARVDEAVQQCGWLIFALHPFSPDHDEVQHSYLGQVIDYAKGRGVRFTTVWGALEALESR</sequence>
<evidence type="ECO:0000256" key="1">
    <source>
        <dbReference type="ARBA" id="ARBA00004613"/>
    </source>
</evidence>
<dbReference type="Pfam" id="PF01522">
    <property type="entry name" value="Polysacc_deac_1"/>
    <property type="match status" value="1"/>
</dbReference>
<feature type="chain" id="PRO_5032747643" evidence="3">
    <location>
        <begin position="26"/>
        <end position="261"/>
    </location>
</feature>
<evidence type="ECO:0000256" key="2">
    <source>
        <dbReference type="ARBA" id="ARBA00022729"/>
    </source>
</evidence>
<comment type="subcellular location">
    <subcellularLocation>
        <location evidence="1">Secreted</location>
    </subcellularLocation>
</comment>
<protein>
    <submittedName>
        <fullName evidence="5">Peptidoglycan/xylan/chitin deacetylase (PgdA/CDA1 family)</fullName>
    </submittedName>
</protein>
<keyword evidence="2 3" id="KW-0732">Signal</keyword>
<dbReference type="PANTHER" id="PTHR34216:SF3">
    <property type="entry name" value="POLY-BETA-1,6-N-ACETYL-D-GLUCOSAMINE N-DEACETYLASE"/>
    <property type="match status" value="1"/>
</dbReference>
<name>A0A841HUQ7_9DEIO</name>
<dbReference type="GO" id="GO:0005576">
    <property type="term" value="C:extracellular region"/>
    <property type="evidence" value="ECO:0007669"/>
    <property type="project" value="UniProtKB-SubCell"/>
</dbReference>
<evidence type="ECO:0000259" key="4">
    <source>
        <dbReference type="PROSITE" id="PS51677"/>
    </source>
</evidence>
<dbReference type="InterPro" id="IPR051398">
    <property type="entry name" value="Polysacch_Deacetylase"/>
</dbReference>
<dbReference type="CDD" id="cd10970">
    <property type="entry name" value="CE4_DAC_u1_6s"/>
    <property type="match status" value="1"/>
</dbReference>
<comment type="caution">
    <text evidence="5">The sequence shown here is derived from an EMBL/GenBank/DDBJ whole genome shotgun (WGS) entry which is preliminary data.</text>
</comment>